<dbReference type="Pfam" id="PF00899">
    <property type="entry name" value="ThiF"/>
    <property type="match status" value="1"/>
</dbReference>
<gene>
    <name evidence="3" type="ORF">C6I21_03790</name>
</gene>
<evidence type="ECO:0000313" key="4">
    <source>
        <dbReference type="Proteomes" id="UP000243650"/>
    </source>
</evidence>
<keyword evidence="4" id="KW-1185">Reference proteome</keyword>
<dbReference type="GO" id="GO:0061504">
    <property type="term" value="P:cyclic threonylcarbamoyladenosine biosynthetic process"/>
    <property type="evidence" value="ECO:0007669"/>
    <property type="project" value="TreeGrafter"/>
</dbReference>
<sequence length="610" mass="70520">MSVKRIPNERLLKGRRATEFIDGIEIINDLEWKESINRWVIHCSLYSDEIETAVIPRETEWYILLDDNYPKGDIHFFPSKSNSLTHTFPHQMYNGEGKKEHPWRRGFLCLDANVSTLGKLVPNQEPFDEEERLYWYVTRAIEWLIAASTNTLTSENEPFELVDFPKASPLKVGFSETVQTFKFWNSLDIKFGLVTFSILNNGVLLVRKYQKLNGTCVRRVNWGNYPTQYEPVKKISGSWVILKEIPHIKPWQAPFTWGELTNICRNQGVELLDILRKIKKSHNFKNKLAHIILIGFPIKDKLNEDYSEIFWKGVEISNSFDNSSNSKGTKLNISNMTKNKHRININGQEQIKWMDSFNWSKKSVMSRGMLPKPINESKILIIGAGALGSSIGELLTRAGVEKLGIVDFDKLEMGNLTRHNLLLTEVGKSKAKELAERLNKTSVHGKVTAYSGTIKNNVEKNIDELIKYNLILDCTGEDEVLEYLQQNSWPKKAQFISISLGFGGERLFIFSNYGFSFQYNFFRSLVDPWLLEERAKFEEVQLPREGLGCWHPLFPARIDDIWIMAATAIKTLEKINKEEHRTLFKVHEYEKSMEGSFEGIKLVNEEVYDE</sequence>
<dbReference type="EMBL" id="PVNS01000003">
    <property type="protein sequence ID" value="PRO66472.1"/>
    <property type="molecule type" value="Genomic_DNA"/>
</dbReference>
<dbReference type="GO" id="GO:0008641">
    <property type="term" value="F:ubiquitin-like modifier activating enzyme activity"/>
    <property type="evidence" value="ECO:0007669"/>
    <property type="project" value="InterPro"/>
</dbReference>
<dbReference type="InterPro" id="IPR045886">
    <property type="entry name" value="ThiF/MoeB/HesA"/>
</dbReference>
<protein>
    <submittedName>
        <fullName evidence="3">Uncharacterized protein</fullName>
    </submittedName>
</protein>
<dbReference type="GO" id="GO:0061503">
    <property type="term" value="F:tRNA threonylcarbamoyladenosine dehydratase"/>
    <property type="evidence" value="ECO:0007669"/>
    <property type="project" value="TreeGrafter"/>
</dbReference>
<evidence type="ECO:0000259" key="1">
    <source>
        <dbReference type="Pfam" id="PF00899"/>
    </source>
</evidence>
<feature type="domain" description="Cap2 central linker" evidence="2">
    <location>
        <begin position="150"/>
        <end position="359"/>
    </location>
</feature>
<organism evidence="3 4">
    <name type="scientific">Alkalicoccus urumqiensis</name>
    <name type="common">Bacillus urumqiensis</name>
    <dbReference type="NCBI Taxonomy" id="1548213"/>
    <lineage>
        <taxon>Bacteria</taxon>
        <taxon>Bacillati</taxon>
        <taxon>Bacillota</taxon>
        <taxon>Bacilli</taxon>
        <taxon>Bacillales</taxon>
        <taxon>Bacillaceae</taxon>
        <taxon>Alkalicoccus</taxon>
    </lineage>
</organism>
<dbReference type="Pfam" id="PF26398">
    <property type="entry name" value="Cap2_linker"/>
    <property type="match status" value="1"/>
</dbReference>
<dbReference type="PANTHER" id="PTHR43267:SF1">
    <property type="entry name" value="TRNA THREONYLCARBAMOYLADENOSINE DEHYDRATASE"/>
    <property type="match status" value="1"/>
</dbReference>
<evidence type="ECO:0000313" key="3">
    <source>
        <dbReference type="EMBL" id="PRO66472.1"/>
    </source>
</evidence>
<proteinExistence type="predicted"/>
<evidence type="ECO:0000259" key="2">
    <source>
        <dbReference type="Pfam" id="PF26398"/>
    </source>
</evidence>
<dbReference type="Proteomes" id="UP000243650">
    <property type="component" value="Unassembled WGS sequence"/>
</dbReference>
<dbReference type="Gene3D" id="3.40.50.720">
    <property type="entry name" value="NAD(P)-binding Rossmann-like Domain"/>
    <property type="match status" value="1"/>
</dbReference>
<dbReference type="OrthoDB" id="4088010at2"/>
<name>A0A2P6MJK8_ALKUR</name>
<dbReference type="SUPFAM" id="SSF69572">
    <property type="entry name" value="Activating enzymes of the ubiquitin-like proteins"/>
    <property type="match status" value="1"/>
</dbReference>
<dbReference type="RefSeq" id="WP_105958110.1">
    <property type="nucleotide sequence ID" value="NZ_PVNS01000003.1"/>
</dbReference>
<dbReference type="InterPro" id="IPR035985">
    <property type="entry name" value="Ubiquitin-activating_enz"/>
</dbReference>
<feature type="domain" description="THIF-type NAD/FAD binding fold" evidence="1">
    <location>
        <begin position="373"/>
        <end position="504"/>
    </location>
</feature>
<dbReference type="PANTHER" id="PTHR43267">
    <property type="entry name" value="TRNA THREONYLCARBAMOYLADENOSINE DEHYDRATASE"/>
    <property type="match status" value="1"/>
</dbReference>
<dbReference type="InterPro" id="IPR058964">
    <property type="entry name" value="Cap2_linker"/>
</dbReference>
<comment type="caution">
    <text evidence="3">The sequence shown here is derived from an EMBL/GenBank/DDBJ whole genome shotgun (WGS) entry which is preliminary data.</text>
</comment>
<dbReference type="AlphaFoldDB" id="A0A2P6MJK8"/>
<dbReference type="InterPro" id="IPR000594">
    <property type="entry name" value="ThiF_NAD_FAD-bd"/>
</dbReference>
<accession>A0A2P6MJK8</accession>
<reference evidence="3 4" key="1">
    <citation type="submission" date="2018-03" db="EMBL/GenBank/DDBJ databases">
        <title>Bacillus urumqiensis sp. nov., a moderately haloalkaliphilic bacterium isolated from a salt lake.</title>
        <authorList>
            <person name="Zhao B."/>
            <person name="Liao Z."/>
        </authorList>
    </citation>
    <scope>NUCLEOTIDE SEQUENCE [LARGE SCALE GENOMIC DNA]</scope>
    <source>
        <strain evidence="3 4">BZ-SZ-XJ18</strain>
    </source>
</reference>